<dbReference type="Proteomes" id="UP000499080">
    <property type="component" value="Unassembled WGS sequence"/>
</dbReference>
<evidence type="ECO:0000313" key="2">
    <source>
        <dbReference type="Proteomes" id="UP000499080"/>
    </source>
</evidence>
<proteinExistence type="predicted"/>
<gene>
    <name evidence="1" type="ORF">AVEN_96142_1</name>
</gene>
<sequence length="105" mass="11632">MQVLHILHAYQKTGSPSLPWHPGHLHGNRCLSAEAGVLVAITDHCSTPPVGGTYYHWRRDPSPHYCTPRRSEIPLTYAAASHPRTRGASPGGYILHTYRVSQKVV</sequence>
<dbReference type="EMBL" id="BGPR01002128">
    <property type="protein sequence ID" value="GBM68217.1"/>
    <property type="molecule type" value="Genomic_DNA"/>
</dbReference>
<keyword evidence="2" id="KW-1185">Reference proteome</keyword>
<name>A0A4Y2HS17_ARAVE</name>
<protein>
    <submittedName>
        <fullName evidence="1">Uncharacterized protein</fullName>
    </submittedName>
</protein>
<dbReference type="AlphaFoldDB" id="A0A4Y2HS17"/>
<accession>A0A4Y2HS17</accession>
<comment type="caution">
    <text evidence="1">The sequence shown here is derived from an EMBL/GenBank/DDBJ whole genome shotgun (WGS) entry which is preliminary data.</text>
</comment>
<reference evidence="1 2" key="1">
    <citation type="journal article" date="2019" name="Sci. Rep.">
        <title>Orb-weaving spider Araneus ventricosus genome elucidates the spidroin gene catalogue.</title>
        <authorList>
            <person name="Kono N."/>
            <person name="Nakamura H."/>
            <person name="Ohtoshi R."/>
            <person name="Moran D.A.P."/>
            <person name="Shinohara A."/>
            <person name="Yoshida Y."/>
            <person name="Fujiwara M."/>
            <person name="Mori M."/>
            <person name="Tomita M."/>
            <person name="Arakawa K."/>
        </authorList>
    </citation>
    <scope>NUCLEOTIDE SEQUENCE [LARGE SCALE GENOMIC DNA]</scope>
</reference>
<organism evidence="1 2">
    <name type="scientific">Araneus ventricosus</name>
    <name type="common">Orbweaver spider</name>
    <name type="synonym">Epeira ventricosa</name>
    <dbReference type="NCBI Taxonomy" id="182803"/>
    <lineage>
        <taxon>Eukaryota</taxon>
        <taxon>Metazoa</taxon>
        <taxon>Ecdysozoa</taxon>
        <taxon>Arthropoda</taxon>
        <taxon>Chelicerata</taxon>
        <taxon>Arachnida</taxon>
        <taxon>Araneae</taxon>
        <taxon>Araneomorphae</taxon>
        <taxon>Entelegynae</taxon>
        <taxon>Araneoidea</taxon>
        <taxon>Araneidae</taxon>
        <taxon>Araneus</taxon>
    </lineage>
</organism>
<evidence type="ECO:0000313" key="1">
    <source>
        <dbReference type="EMBL" id="GBM68217.1"/>
    </source>
</evidence>